<dbReference type="InterPro" id="IPR018620">
    <property type="entry name" value="Ubiquitin3-bd_protein_But2_C"/>
</dbReference>
<evidence type="ECO:0000256" key="1">
    <source>
        <dbReference type="SAM" id="MobiDB-lite"/>
    </source>
</evidence>
<accession>A0A4R5XH79</accession>
<feature type="domain" description="Ubiquitin 3 binding protein But2 C-terminal" evidence="3">
    <location>
        <begin position="148"/>
        <end position="274"/>
    </location>
</feature>
<keyword evidence="2" id="KW-0812">Transmembrane</keyword>
<keyword evidence="2" id="KW-1133">Transmembrane helix</keyword>
<gene>
    <name evidence="4" type="ORF">BD410DRAFT_780511</name>
</gene>
<dbReference type="VEuPathDB" id="FungiDB:BD410DRAFT_780511"/>
<dbReference type="OrthoDB" id="61113at2759"/>
<dbReference type="AlphaFoldDB" id="A0A4R5XH79"/>
<proteinExistence type="predicted"/>
<feature type="region of interest" description="Disordered" evidence="1">
    <location>
        <begin position="1"/>
        <end position="35"/>
    </location>
</feature>
<name>A0A4R5XH79_9AGAM</name>
<feature type="transmembrane region" description="Helical" evidence="2">
    <location>
        <begin position="42"/>
        <end position="65"/>
    </location>
</feature>
<protein>
    <recommendedName>
        <fullName evidence="3">Ubiquitin 3 binding protein But2 C-terminal domain-containing protein</fullName>
    </recommendedName>
</protein>
<keyword evidence="2" id="KW-0472">Membrane</keyword>
<evidence type="ECO:0000259" key="3">
    <source>
        <dbReference type="Pfam" id="PF09792"/>
    </source>
</evidence>
<keyword evidence="5" id="KW-1185">Reference proteome</keyword>
<reference evidence="4 5" key="1">
    <citation type="submission" date="2018-06" db="EMBL/GenBank/DDBJ databases">
        <title>A transcriptomic atlas of mushroom development highlights an independent origin of complex multicellularity.</title>
        <authorList>
            <consortium name="DOE Joint Genome Institute"/>
            <person name="Krizsan K."/>
            <person name="Almasi E."/>
            <person name="Merenyi Z."/>
            <person name="Sahu N."/>
            <person name="Viragh M."/>
            <person name="Koszo T."/>
            <person name="Mondo S."/>
            <person name="Kiss B."/>
            <person name="Balint B."/>
            <person name="Kues U."/>
            <person name="Barry K."/>
            <person name="Hegedus J.C."/>
            <person name="Henrissat B."/>
            <person name="Johnson J."/>
            <person name="Lipzen A."/>
            <person name="Ohm R."/>
            <person name="Nagy I."/>
            <person name="Pangilinan J."/>
            <person name="Yan J."/>
            <person name="Xiong Y."/>
            <person name="Grigoriev I.V."/>
            <person name="Hibbett D.S."/>
            <person name="Nagy L.G."/>
        </authorList>
    </citation>
    <scope>NUCLEOTIDE SEQUENCE [LARGE SCALE GENOMIC DNA]</scope>
    <source>
        <strain evidence="4 5">SZMC22713</strain>
    </source>
</reference>
<evidence type="ECO:0000313" key="4">
    <source>
        <dbReference type="EMBL" id="TDL29995.1"/>
    </source>
</evidence>
<dbReference type="Proteomes" id="UP000294933">
    <property type="component" value="Unassembled WGS sequence"/>
</dbReference>
<evidence type="ECO:0000313" key="5">
    <source>
        <dbReference type="Proteomes" id="UP000294933"/>
    </source>
</evidence>
<evidence type="ECO:0000256" key="2">
    <source>
        <dbReference type="SAM" id="Phobius"/>
    </source>
</evidence>
<feature type="compositionally biased region" description="Polar residues" evidence="1">
    <location>
        <begin position="1"/>
        <end position="18"/>
    </location>
</feature>
<organism evidence="4 5">
    <name type="scientific">Rickenella mellea</name>
    <dbReference type="NCBI Taxonomy" id="50990"/>
    <lineage>
        <taxon>Eukaryota</taxon>
        <taxon>Fungi</taxon>
        <taxon>Dikarya</taxon>
        <taxon>Basidiomycota</taxon>
        <taxon>Agaricomycotina</taxon>
        <taxon>Agaricomycetes</taxon>
        <taxon>Hymenochaetales</taxon>
        <taxon>Rickenellaceae</taxon>
        <taxon>Rickenella</taxon>
    </lineage>
</organism>
<dbReference type="EMBL" id="ML170156">
    <property type="protein sequence ID" value="TDL29995.1"/>
    <property type="molecule type" value="Genomic_DNA"/>
</dbReference>
<sequence length="289" mass="31950">MTARYTSLPSDNSSSTLDTYAEDDSPVLSEKASKPTSSNNKLLQFLVISSFLSLCVSAFNSILLYKRGASTDSAKPISLRDLERPSAYIGLERIERPKSWNASEPIENFAFIVGQVQRTDPSKVLELAAPHTLTWQGRVHPDDRHFLISPTINTVAQFRVLDFGMESCQVAITLPPKSELGSFGTKKSIFLQTKVVKVDVFRLSTPNSADLIMTHKLSWNTRPPRIGLLGTLDVRVGETVTTPAFNCTSGSLETVEFACAEEEPSCHIDFVQDRKKPRMAAMIVQHSSL</sequence>
<dbReference type="STRING" id="50990.A0A4R5XH79"/>
<dbReference type="Pfam" id="PF09792">
    <property type="entry name" value="But2"/>
    <property type="match status" value="1"/>
</dbReference>